<organism evidence="1 2">
    <name type="scientific">Faecalibacterium langellae</name>
    <dbReference type="NCBI Taxonomy" id="3435293"/>
    <lineage>
        <taxon>Bacteria</taxon>
        <taxon>Bacillati</taxon>
        <taxon>Bacillota</taxon>
        <taxon>Clostridia</taxon>
        <taxon>Eubacteriales</taxon>
        <taxon>Oscillospiraceae</taxon>
        <taxon>Faecalibacterium</taxon>
    </lineage>
</organism>
<reference evidence="1 2" key="1">
    <citation type="journal article" date="2017" name="Front. Microbiol.">
        <title>New Insights into the Diversity of the Genus Faecalibacterium.</title>
        <authorList>
            <person name="Benevides L."/>
            <person name="Burman S."/>
            <person name="Martin R."/>
            <person name="Robert V."/>
            <person name="Thomas M."/>
            <person name="Miquel S."/>
            <person name="Chain F."/>
            <person name="Sokol H."/>
            <person name="Bermudez-Humaran L.G."/>
            <person name="Morrison M."/>
            <person name="Langella P."/>
            <person name="Azevedo V.A."/>
            <person name="Chatel J.M."/>
            <person name="Soares S."/>
        </authorList>
    </citation>
    <scope>NUCLEOTIDE SEQUENCE [LARGE SCALE GENOMIC DNA]</scope>
    <source>
        <strain evidence="2">CNCM I-4540</strain>
    </source>
</reference>
<dbReference type="SUPFAM" id="SSF52833">
    <property type="entry name" value="Thioredoxin-like"/>
    <property type="match status" value="1"/>
</dbReference>
<dbReference type="RefSeq" id="WP_097776540.1">
    <property type="nucleotide sequence ID" value="NZ_CP158110.1"/>
</dbReference>
<proteinExistence type="predicted"/>
<comment type="caution">
    <text evidence="1">The sequence shown here is derived from an EMBL/GenBank/DDBJ whole genome shotgun (WGS) entry which is preliminary data.</text>
</comment>
<evidence type="ECO:0008006" key="3">
    <source>
        <dbReference type="Google" id="ProtNLM"/>
    </source>
</evidence>
<dbReference type="InterPro" id="IPR032801">
    <property type="entry name" value="PXL2A/B/C"/>
</dbReference>
<sequence length="215" mass="24136">MKSEHLVGTSIPRFTFDTPTTPGNDFYKLCEGEHPLVMIFLPAFDHPVTREYLTRYLQTLPRLRGVRLACVVRSSPRMVAKATQGAEFPFTLICDAPGVLYGYLGVEQARGILSWSFAAQRIYKAAKEQGYRYNSNAPQQLPLTLVVGHMGKILFTHSGRSQTDLPEDCAAIREITREVVRTMAEDQRRAHPHCSDETLTLPDLVGWDDLDGSSH</sequence>
<dbReference type="Pfam" id="PF13911">
    <property type="entry name" value="AhpC-TSA_2"/>
    <property type="match status" value="1"/>
</dbReference>
<keyword evidence="2" id="KW-1185">Reference proteome</keyword>
<name>A0A2A6ZE96_9FIRM</name>
<dbReference type="InterPro" id="IPR036249">
    <property type="entry name" value="Thioredoxin-like_sf"/>
</dbReference>
<evidence type="ECO:0000313" key="1">
    <source>
        <dbReference type="EMBL" id="PDX59679.1"/>
    </source>
</evidence>
<dbReference type="AlphaFoldDB" id="A0A2A6ZE96"/>
<dbReference type="Gene3D" id="3.40.30.10">
    <property type="entry name" value="Glutaredoxin"/>
    <property type="match status" value="1"/>
</dbReference>
<dbReference type="EMBL" id="NMTQ01000011">
    <property type="protein sequence ID" value="PDX59679.1"/>
    <property type="molecule type" value="Genomic_DNA"/>
</dbReference>
<evidence type="ECO:0000313" key="2">
    <source>
        <dbReference type="Proteomes" id="UP000220752"/>
    </source>
</evidence>
<accession>A0A2A6ZE96</accession>
<dbReference type="Proteomes" id="UP000220752">
    <property type="component" value="Unassembled WGS sequence"/>
</dbReference>
<gene>
    <name evidence="1" type="ORF">CGS46_01860</name>
</gene>
<protein>
    <recommendedName>
        <fullName evidence="3">Thioredoxin domain-containing protein</fullName>
    </recommendedName>
</protein>